<evidence type="ECO:0000259" key="7">
    <source>
        <dbReference type="Pfam" id="PF04547"/>
    </source>
</evidence>
<proteinExistence type="inferred from homology"/>
<keyword evidence="4 6" id="KW-1133">Transmembrane helix</keyword>
<sequence length="263" mass="31191">MKRAGEQKKSKEELPQWDRDWSLQPMNAHGLVDEYLEMVLQFGFTTIFVAAFPLAPLLALLNNIIEIRLDAYKFVTQWRRPMPARATDIGIWHGILEGIGVVAVITNAFVIAITSDYIPRFVYAFKYGPCVDRGYRNEKCLRGYLNNSLSVFDMGDLRNGTYENQYCRYRDYRAPPWSPEPYEFTLQFWHVLAARLAFIIVFEHLVFGFKTFIAHMIPDMPKDLCDRMRREKYLMQEMMYEAELEHLQKERKKNGKRYHHEWP</sequence>
<dbReference type="Proteomes" id="UP000316079">
    <property type="component" value="Unassembled WGS sequence"/>
</dbReference>
<evidence type="ECO:0000313" key="8">
    <source>
        <dbReference type="EMBL" id="TRY85855.1"/>
    </source>
</evidence>
<reference evidence="8 9" key="1">
    <citation type="journal article" date="2019" name="Sci. Data">
        <title>Hybrid genome assembly and annotation of Danionella translucida.</title>
        <authorList>
            <person name="Kadobianskyi M."/>
            <person name="Schulze L."/>
            <person name="Schuelke M."/>
            <person name="Judkewitz B."/>
        </authorList>
    </citation>
    <scope>NUCLEOTIDE SEQUENCE [LARGE SCALE GENOMIC DNA]</scope>
    <source>
        <strain evidence="8 9">Bolton</strain>
    </source>
</reference>
<evidence type="ECO:0000256" key="4">
    <source>
        <dbReference type="ARBA" id="ARBA00022989"/>
    </source>
</evidence>
<evidence type="ECO:0000256" key="6">
    <source>
        <dbReference type="RuleBase" id="RU280814"/>
    </source>
</evidence>
<dbReference type="EMBL" id="SRMA01026256">
    <property type="protein sequence ID" value="TRY85855.1"/>
    <property type="molecule type" value="Genomic_DNA"/>
</dbReference>
<keyword evidence="3 6" id="KW-0812">Transmembrane</keyword>
<gene>
    <name evidence="8" type="ORF">DNTS_011885</name>
</gene>
<feature type="transmembrane region" description="Helical" evidence="6">
    <location>
        <begin position="39"/>
        <end position="61"/>
    </location>
</feature>
<dbReference type="PANTHER" id="PTHR12308">
    <property type="entry name" value="ANOCTAMIN"/>
    <property type="match status" value="1"/>
</dbReference>
<organism evidence="8 9">
    <name type="scientific">Danionella cerebrum</name>
    <dbReference type="NCBI Taxonomy" id="2873325"/>
    <lineage>
        <taxon>Eukaryota</taxon>
        <taxon>Metazoa</taxon>
        <taxon>Chordata</taxon>
        <taxon>Craniata</taxon>
        <taxon>Vertebrata</taxon>
        <taxon>Euteleostomi</taxon>
        <taxon>Actinopterygii</taxon>
        <taxon>Neopterygii</taxon>
        <taxon>Teleostei</taxon>
        <taxon>Ostariophysi</taxon>
        <taxon>Cypriniformes</taxon>
        <taxon>Danionidae</taxon>
        <taxon>Danioninae</taxon>
        <taxon>Danionella</taxon>
    </lineage>
</organism>
<dbReference type="Pfam" id="PF04547">
    <property type="entry name" value="Anoctamin"/>
    <property type="match status" value="1"/>
</dbReference>
<name>A0A553Q7E6_9TELE</name>
<feature type="transmembrane region" description="Helical" evidence="6">
    <location>
        <begin position="188"/>
        <end position="207"/>
    </location>
</feature>
<evidence type="ECO:0000313" key="9">
    <source>
        <dbReference type="Proteomes" id="UP000316079"/>
    </source>
</evidence>
<dbReference type="GO" id="GO:0005254">
    <property type="term" value="F:chloride channel activity"/>
    <property type="evidence" value="ECO:0007669"/>
    <property type="project" value="TreeGrafter"/>
</dbReference>
<feature type="domain" description="Anoctamin transmembrane" evidence="7">
    <location>
        <begin position="5"/>
        <end position="231"/>
    </location>
</feature>
<comment type="similarity">
    <text evidence="2 6">Belongs to the anoctamin family.</text>
</comment>
<comment type="caution">
    <text evidence="8">The sequence shown here is derived from an EMBL/GenBank/DDBJ whole genome shotgun (WGS) entry which is preliminary data.</text>
</comment>
<evidence type="ECO:0000256" key="5">
    <source>
        <dbReference type="ARBA" id="ARBA00023136"/>
    </source>
</evidence>
<keyword evidence="5 6" id="KW-0472">Membrane</keyword>
<accession>A0A553Q7E6</accession>
<evidence type="ECO:0000256" key="1">
    <source>
        <dbReference type="ARBA" id="ARBA00004141"/>
    </source>
</evidence>
<evidence type="ECO:0000256" key="3">
    <source>
        <dbReference type="ARBA" id="ARBA00022692"/>
    </source>
</evidence>
<comment type="subcellular location">
    <subcellularLocation>
        <location evidence="1 6">Membrane</location>
        <topology evidence="1 6">Multi-pass membrane protein</topology>
    </subcellularLocation>
</comment>
<comment type="caution">
    <text evidence="6">Lacks conserved residue(s) required for the propagation of feature annotation.</text>
</comment>
<protein>
    <recommendedName>
        <fullName evidence="6">Anoctamin</fullName>
    </recommendedName>
</protein>
<dbReference type="GO" id="GO:0005886">
    <property type="term" value="C:plasma membrane"/>
    <property type="evidence" value="ECO:0007669"/>
    <property type="project" value="TreeGrafter"/>
</dbReference>
<dbReference type="InterPro" id="IPR007632">
    <property type="entry name" value="Anoctamin"/>
</dbReference>
<feature type="transmembrane region" description="Helical" evidence="6">
    <location>
        <begin position="89"/>
        <end position="113"/>
    </location>
</feature>
<dbReference type="PANTHER" id="PTHR12308:SF16">
    <property type="entry name" value="ANOCTAMIN-3"/>
    <property type="match status" value="1"/>
</dbReference>
<keyword evidence="9" id="KW-1185">Reference proteome</keyword>
<dbReference type="InterPro" id="IPR049452">
    <property type="entry name" value="Anoctamin_TM"/>
</dbReference>
<dbReference type="OrthoDB" id="296386at2759"/>
<evidence type="ECO:0000256" key="2">
    <source>
        <dbReference type="ARBA" id="ARBA00009671"/>
    </source>
</evidence>
<dbReference type="AlphaFoldDB" id="A0A553Q7E6"/>